<dbReference type="PANTHER" id="PTHR38454">
    <property type="entry name" value="INTEGRAL MEMBRANE PROTEIN-RELATED"/>
    <property type="match status" value="1"/>
</dbReference>
<feature type="transmembrane region" description="Helical" evidence="1">
    <location>
        <begin position="381"/>
        <end position="398"/>
    </location>
</feature>
<dbReference type="EMBL" id="JAAITA010000001">
    <property type="protein sequence ID" value="NSJ84733.1"/>
    <property type="molecule type" value="Genomic_DNA"/>
</dbReference>
<gene>
    <name evidence="2" type="ORF">G5A70_00735</name>
</gene>
<feature type="transmembrane region" description="Helical" evidence="1">
    <location>
        <begin position="158"/>
        <end position="176"/>
    </location>
</feature>
<feature type="transmembrane region" description="Helical" evidence="1">
    <location>
        <begin position="182"/>
        <end position="212"/>
    </location>
</feature>
<feature type="transmembrane region" description="Helical" evidence="1">
    <location>
        <begin position="322"/>
        <end position="346"/>
    </location>
</feature>
<dbReference type="PANTHER" id="PTHR38454:SF1">
    <property type="entry name" value="INTEGRAL MEMBRANE PROTEIN"/>
    <property type="match status" value="1"/>
</dbReference>
<feature type="transmembrane region" description="Helical" evidence="1">
    <location>
        <begin position="811"/>
        <end position="829"/>
    </location>
</feature>
<keyword evidence="1" id="KW-1133">Transmembrane helix</keyword>
<accession>A0ABX2I2Q9</accession>
<feature type="transmembrane region" description="Helical" evidence="1">
    <location>
        <begin position="233"/>
        <end position="255"/>
    </location>
</feature>
<feature type="transmembrane region" description="Helical" evidence="1">
    <location>
        <begin position="285"/>
        <end position="310"/>
    </location>
</feature>
<keyword evidence="1" id="KW-0812">Transmembrane</keyword>
<proteinExistence type="predicted"/>
<feature type="transmembrane region" description="Helical" evidence="1">
    <location>
        <begin position="7"/>
        <end position="32"/>
    </location>
</feature>
<feature type="transmembrane region" description="Helical" evidence="1">
    <location>
        <begin position="352"/>
        <end position="369"/>
    </location>
</feature>
<comment type="caution">
    <text evidence="2">The sequence shown here is derived from an EMBL/GenBank/DDBJ whole genome shotgun (WGS) entry which is preliminary data.</text>
</comment>
<evidence type="ECO:0000313" key="3">
    <source>
        <dbReference type="Proteomes" id="UP000822142"/>
    </source>
</evidence>
<protein>
    <submittedName>
        <fullName evidence="2">YfhO family protein</fullName>
    </submittedName>
</protein>
<keyword evidence="3" id="KW-1185">Reference proteome</keyword>
<dbReference type="RefSeq" id="WP_173747212.1">
    <property type="nucleotide sequence ID" value="NZ_JAAITA010000001.1"/>
</dbReference>
<dbReference type="Proteomes" id="UP000822142">
    <property type="component" value="Unassembled WGS sequence"/>
</dbReference>
<evidence type="ECO:0000313" key="2">
    <source>
        <dbReference type="EMBL" id="NSJ84733.1"/>
    </source>
</evidence>
<keyword evidence="1" id="KW-0472">Membrane</keyword>
<name>A0ABX2I2Q9_BLAHA</name>
<organism evidence="2 3">
    <name type="scientific">Blautia hansenii</name>
    <name type="common">Ruminococcus hansenii</name>
    <dbReference type="NCBI Taxonomy" id="1322"/>
    <lineage>
        <taxon>Bacteria</taxon>
        <taxon>Bacillati</taxon>
        <taxon>Bacillota</taxon>
        <taxon>Clostridia</taxon>
        <taxon>Lachnospirales</taxon>
        <taxon>Lachnospiraceae</taxon>
        <taxon>Blautia</taxon>
    </lineage>
</organism>
<feature type="transmembrane region" description="Helical" evidence="1">
    <location>
        <begin position="103"/>
        <end position="124"/>
    </location>
</feature>
<feature type="transmembrane region" description="Helical" evidence="1">
    <location>
        <begin position="410"/>
        <end position="428"/>
    </location>
</feature>
<dbReference type="InterPro" id="IPR018580">
    <property type="entry name" value="Uncharacterised_YfhO"/>
</dbReference>
<sequence length="842" mass="95860">MRKRYESWIWAGIIFFIIVGLFVLIQAASGLYPFGSKTNLLWDEEIQYVDFFAYYRDVLLGKAKLGYSFSKSAGGSLVALFGYYLGSPLNLLVVFFEKEQIPLFLFWLTAGKLGLAGITCSVFIKKRFSGISKEMVCMLSVAYGLMQYNILQLSNIMWLDGVILLPLLLLAVYEFVQRDRKLGLFLAVFFSIAINWYTGYMIGLFSVCYYFYERILAFHQITKKEWGRFILDTVKCGVTMLSGLLASCFLFYPIFVGLKKGKQAFNPEIFQFGTYDSFIDVFQGFALGSIVPTVSLYCGLLFFGFFIYFFITKEIKIKEKVLALLAVGFMFTSCWLIPLDCIWSGMRYAGTYRFRYSFIVTFLVLYLGCRGVQIYQQKKNGRAMGLIFAVGILMILFFQKKNGYYEKQNLYATIIFLVVYGILFCVLGKKKILERVLPGVLAAELVLNGVFTFVINYGANPDIRVYTDYVSQSQQQIEQIQEREESVFYRMDTLEKRNDAGDGCSAFLNEAMVYGYHGLAHYSSTYDTDISKMIFDVGYSTLLDLSVIQESIIPSDALFGVKYLLSQKEVAGYEKVDEIPEYNGKSVYLNPYALDVGIGTGKEILENIENADPFAFQNELFSNLLGREVEIFKKTEPVMKIENGQAEFLLSQGNPEDILYGYVDSWITELQLFIDGTYRCNYATWLSEKVFSAGYGSQDHTVTLTNYTGTEQEIFPHFYFLDMDVFQEVIEELKNKEMHTEIFEDGYVKGTYESGSEGYLLLSVPYDEGWSASVNGEKVEIQRGANALSLIPVSAGINEIELHYHVPGIKMGIVLSVIGVLLFVGMCQTEKYFCRPGRRKNG</sequence>
<dbReference type="Pfam" id="PF09586">
    <property type="entry name" value="YfhO"/>
    <property type="match status" value="1"/>
</dbReference>
<evidence type="ECO:0000256" key="1">
    <source>
        <dbReference type="SAM" id="Phobius"/>
    </source>
</evidence>
<feature type="transmembrane region" description="Helical" evidence="1">
    <location>
        <begin position="77"/>
        <end position="96"/>
    </location>
</feature>
<reference evidence="2 3" key="1">
    <citation type="journal article" date="2020" name="Cell Host Microbe">
        <title>Functional and Genomic Variation between Human-Derived Isolates of Lachnospiraceae Reveals Inter- and Intra-Species Diversity.</title>
        <authorList>
            <person name="Sorbara M.T."/>
            <person name="Littmann E.R."/>
            <person name="Fontana E."/>
            <person name="Moody T.U."/>
            <person name="Kohout C.E."/>
            <person name="Gjonbalaj M."/>
            <person name="Eaton V."/>
            <person name="Seok R."/>
            <person name="Leiner I.M."/>
            <person name="Pamer E.G."/>
        </authorList>
    </citation>
    <scope>NUCLEOTIDE SEQUENCE [LARGE SCALE GENOMIC DNA]</scope>
    <source>
        <strain evidence="2 3">MSK.15.26</strain>
    </source>
</reference>